<feature type="transmembrane region" description="Helical" evidence="2">
    <location>
        <begin position="127"/>
        <end position="144"/>
    </location>
</feature>
<accession>A0A8S4NZW0</accession>
<keyword evidence="4" id="KW-1185">Reference proteome</keyword>
<keyword evidence="2" id="KW-0472">Membrane</keyword>
<comment type="caution">
    <text evidence="3">The sequence shown here is derived from an EMBL/GenBank/DDBJ whole genome shotgun (WGS) entry which is preliminary data.</text>
</comment>
<sequence>CNGKNHFSGARKCLGLESGKSSSRPSSQTERHKGRRKGGRRRTVHQISDDSSSCSEKEFFINTINIRDDANNKQSDIPQSDNPHSDIIQSDTDNPHSDIQSDNPHGRIQAIIMPDSDVPDNDSVPDMMQAIIILIVMFMIVIQFQI</sequence>
<name>A0A8S4NZW0_OWEFU</name>
<evidence type="ECO:0000256" key="2">
    <source>
        <dbReference type="SAM" id="Phobius"/>
    </source>
</evidence>
<feature type="compositionally biased region" description="Polar residues" evidence="1">
    <location>
        <begin position="72"/>
        <end position="103"/>
    </location>
</feature>
<dbReference type="AlphaFoldDB" id="A0A8S4NZW0"/>
<feature type="non-terminal residue" evidence="3">
    <location>
        <position position="1"/>
    </location>
</feature>
<organism evidence="3 4">
    <name type="scientific">Owenia fusiformis</name>
    <name type="common">Polychaete worm</name>
    <dbReference type="NCBI Taxonomy" id="6347"/>
    <lineage>
        <taxon>Eukaryota</taxon>
        <taxon>Metazoa</taxon>
        <taxon>Spiralia</taxon>
        <taxon>Lophotrochozoa</taxon>
        <taxon>Annelida</taxon>
        <taxon>Polychaeta</taxon>
        <taxon>Sedentaria</taxon>
        <taxon>Canalipalpata</taxon>
        <taxon>Sabellida</taxon>
        <taxon>Oweniida</taxon>
        <taxon>Oweniidae</taxon>
        <taxon>Owenia</taxon>
    </lineage>
</organism>
<dbReference type="Proteomes" id="UP000749559">
    <property type="component" value="Unassembled WGS sequence"/>
</dbReference>
<keyword evidence="2" id="KW-1133">Transmembrane helix</keyword>
<evidence type="ECO:0000256" key="1">
    <source>
        <dbReference type="SAM" id="MobiDB-lite"/>
    </source>
</evidence>
<gene>
    <name evidence="3" type="ORF">OFUS_LOCUS13129</name>
</gene>
<reference evidence="3" key="1">
    <citation type="submission" date="2022-03" db="EMBL/GenBank/DDBJ databases">
        <authorList>
            <person name="Martin C."/>
        </authorList>
    </citation>
    <scope>NUCLEOTIDE SEQUENCE</scope>
</reference>
<evidence type="ECO:0000313" key="3">
    <source>
        <dbReference type="EMBL" id="CAH1787424.1"/>
    </source>
</evidence>
<feature type="compositionally biased region" description="Basic residues" evidence="1">
    <location>
        <begin position="32"/>
        <end position="44"/>
    </location>
</feature>
<feature type="region of interest" description="Disordered" evidence="1">
    <location>
        <begin position="1"/>
        <end position="54"/>
    </location>
</feature>
<feature type="region of interest" description="Disordered" evidence="1">
    <location>
        <begin position="66"/>
        <end position="106"/>
    </location>
</feature>
<feature type="compositionally biased region" description="Polar residues" evidence="1">
    <location>
        <begin position="19"/>
        <end position="28"/>
    </location>
</feature>
<feature type="compositionally biased region" description="Polar residues" evidence="1">
    <location>
        <begin position="45"/>
        <end position="54"/>
    </location>
</feature>
<protein>
    <submittedName>
        <fullName evidence="3">Uncharacterized protein</fullName>
    </submittedName>
</protein>
<keyword evidence="2" id="KW-0812">Transmembrane</keyword>
<evidence type="ECO:0000313" key="4">
    <source>
        <dbReference type="Proteomes" id="UP000749559"/>
    </source>
</evidence>
<dbReference type="EMBL" id="CAIIXF020000006">
    <property type="protein sequence ID" value="CAH1787424.1"/>
    <property type="molecule type" value="Genomic_DNA"/>
</dbReference>
<proteinExistence type="predicted"/>